<dbReference type="AlphaFoldDB" id="A0A8X6HHK5"/>
<comment type="caution">
    <text evidence="1">The sequence shown here is derived from an EMBL/GenBank/DDBJ whole genome shotgun (WGS) entry which is preliminary data.</text>
</comment>
<evidence type="ECO:0000313" key="1">
    <source>
        <dbReference type="EMBL" id="GFR22325.1"/>
    </source>
</evidence>
<proteinExistence type="predicted"/>
<dbReference type="Proteomes" id="UP000887116">
    <property type="component" value="Unassembled WGS sequence"/>
</dbReference>
<accession>A0A8X6HHK5</accession>
<reference evidence="1" key="1">
    <citation type="submission" date="2020-07" db="EMBL/GenBank/DDBJ databases">
        <title>Multicomponent nature underlies the extraordinary mechanical properties of spider dragline silk.</title>
        <authorList>
            <person name="Kono N."/>
            <person name="Nakamura H."/>
            <person name="Mori M."/>
            <person name="Yoshida Y."/>
            <person name="Ohtoshi R."/>
            <person name="Malay A.D."/>
            <person name="Moran D.A.P."/>
            <person name="Tomita M."/>
            <person name="Numata K."/>
            <person name="Arakawa K."/>
        </authorList>
    </citation>
    <scope>NUCLEOTIDE SEQUENCE</scope>
</reference>
<evidence type="ECO:0000313" key="2">
    <source>
        <dbReference type="Proteomes" id="UP000887116"/>
    </source>
</evidence>
<name>A0A8X6HHK5_TRICU</name>
<protein>
    <submittedName>
        <fullName evidence="1">Uncharacterized protein</fullName>
    </submittedName>
</protein>
<gene>
    <name evidence="1" type="ORF">TNCT_483041</name>
</gene>
<dbReference type="EMBL" id="BMAO01038066">
    <property type="protein sequence ID" value="GFR22325.1"/>
    <property type="molecule type" value="Genomic_DNA"/>
</dbReference>
<dbReference type="OrthoDB" id="8063574at2759"/>
<keyword evidence="2" id="KW-1185">Reference proteome</keyword>
<sequence length="209" mass="24014">MAESTQNAIPNQKNSQKHVVIIPIDVHHCHDSQVSRILDLVKASDITKAQQKNLEGKKTPAERMRDYSARKKVHIQSTRDSSSVVHHQVDEILQADDNLNKSHEFVGISCQDTNAARKRTPAERMRKYRARKKVRIQSTSDSPSVVHHQENENSLADDNLNSSHEFVGLPCQDINAIRRKTSAERMREYKRRRINVVESELVQEPQHQC</sequence>
<organism evidence="1 2">
    <name type="scientific">Trichonephila clavata</name>
    <name type="common">Joro spider</name>
    <name type="synonym">Nephila clavata</name>
    <dbReference type="NCBI Taxonomy" id="2740835"/>
    <lineage>
        <taxon>Eukaryota</taxon>
        <taxon>Metazoa</taxon>
        <taxon>Ecdysozoa</taxon>
        <taxon>Arthropoda</taxon>
        <taxon>Chelicerata</taxon>
        <taxon>Arachnida</taxon>
        <taxon>Araneae</taxon>
        <taxon>Araneomorphae</taxon>
        <taxon>Entelegynae</taxon>
        <taxon>Araneoidea</taxon>
        <taxon>Nephilidae</taxon>
        <taxon>Trichonephila</taxon>
    </lineage>
</organism>